<protein>
    <recommendedName>
        <fullName evidence="1">Lcl C-terminal domain-containing protein</fullName>
    </recommendedName>
</protein>
<dbReference type="RefSeq" id="WP_076489868.1">
    <property type="nucleotide sequence ID" value="NZ_FTMS01000024.1"/>
</dbReference>
<name>A0A1N6XFU6_9SPIO</name>
<dbReference type="EMBL" id="FTMS01000024">
    <property type="protein sequence ID" value="SIR01246.1"/>
    <property type="molecule type" value="Genomic_DNA"/>
</dbReference>
<gene>
    <name evidence="2" type="ORF">SAMN05920897_1244</name>
</gene>
<dbReference type="InterPro" id="IPR011460">
    <property type="entry name" value="Lcl_C"/>
</dbReference>
<dbReference type="AlphaFoldDB" id="A0A1N6XFU6"/>
<dbReference type="Proteomes" id="UP000186400">
    <property type="component" value="Unassembled WGS sequence"/>
</dbReference>
<accession>A0A1N6XFU6</accession>
<evidence type="ECO:0000313" key="2">
    <source>
        <dbReference type="EMBL" id="SIR01246.1"/>
    </source>
</evidence>
<evidence type="ECO:0000259" key="1">
    <source>
        <dbReference type="Pfam" id="PF07603"/>
    </source>
</evidence>
<dbReference type="OrthoDB" id="371260at2"/>
<sequence length="111" mass="12153">MGHETGASGNDLGTGMSNTALIAGVSDEHAAHLASKAGINGFDDWFLPSNQELHALYETLFRQQIGGLLRESYWSSTERTSDRAMVTNFDLGGQISGRKLHAYRVRPIRAF</sequence>
<feature type="domain" description="Lcl C-terminal" evidence="1">
    <location>
        <begin position="32"/>
        <end position="109"/>
    </location>
</feature>
<keyword evidence="3" id="KW-1185">Reference proteome</keyword>
<organism evidence="2 3">
    <name type="scientific">Alkalispirochaeta americana</name>
    <dbReference type="NCBI Taxonomy" id="159291"/>
    <lineage>
        <taxon>Bacteria</taxon>
        <taxon>Pseudomonadati</taxon>
        <taxon>Spirochaetota</taxon>
        <taxon>Spirochaetia</taxon>
        <taxon>Spirochaetales</taxon>
        <taxon>Spirochaetaceae</taxon>
        <taxon>Alkalispirochaeta</taxon>
    </lineage>
</organism>
<proteinExistence type="predicted"/>
<dbReference type="Pfam" id="PF07603">
    <property type="entry name" value="Lcl_C"/>
    <property type="match status" value="1"/>
</dbReference>
<reference evidence="2 3" key="1">
    <citation type="submission" date="2017-01" db="EMBL/GenBank/DDBJ databases">
        <authorList>
            <person name="Mah S.A."/>
            <person name="Swanson W.J."/>
            <person name="Moy G.W."/>
            <person name="Vacquier V.D."/>
        </authorList>
    </citation>
    <scope>NUCLEOTIDE SEQUENCE [LARGE SCALE GENOMIC DNA]</scope>
    <source>
        <strain evidence="2 3">ASpG1</strain>
    </source>
</reference>
<evidence type="ECO:0000313" key="3">
    <source>
        <dbReference type="Proteomes" id="UP000186400"/>
    </source>
</evidence>
<dbReference type="STRING" id="159291.SAMN05920897_1244"/>